<dbReference type="PROSITE" id="PS50088">
    <property type="entry name" value="ANK_REPEAT"/>
    <property type="match status" value="11"/>
</dbReference>
<keyword evidence="1" id="KW-0677">Repeat</keyword>
<protein>
    <recommendedName>
        <fullName evidence="4">CARD domain-containing protein</fullName>
    </recommendedName>
</protein>
<dbReference type="Proteomes" id="UP000316079">
    <property type="component" value="Unassembled WGS sequence"/>
</dbReference>
<dbReference type="InterPro" id="IPR050663">
    <property type="entry name" value="Ankyrin-SOCS_Box"/>
</dbReference>
<gene>
    <name evidence="5" type="ORF">DNTS_032226</name>
</gene>
<comment type="caution">
    <text evidence="5">The sequence shown here is derived from an EMBL/GenBank/DDBJ whole genome shotgun (WGS) entry which is preliminary data.</text>
</comment>
<dbReference type="InterPro" id="IPR011029">
    <property type="entry name" value="DEATH-like_dom_sf"/>
</dbReference>
<evidence type="ECO:0000313" key="6">
    <source>
        <dbReference type="Proteomes" id="UP000316079"/>
    </source>
</evidence>
<dbReference type="PRINTS" id="PR01415">
    <property type="entry name" value="ANKYRIN"/>
</dbReference>
<feature type="repeat" description="ANK" evidence="3">
    <location>
        <begin position="264"/>
        <end position="296"/>
    </location>
</feature>
<dbReference type="PROSITE" id="PS50209">
    <property type="entry name" value="CARD"/>
    <property type="match status" value="1"/>
</dbReference>
<dbReference type="Gene3D" id="1.10.533.10">
    <property type="entry name" value="Death Domain, Fas"/>
    <property type="match status" value="1"/>
</dbReference>
<keyword evidence="6" id="KW-1185">Reference proteome</keyword>
<feature type="repeat" description="ANK" evidence="3">
    <location>
        <begin position="719"/>
        <end position="741"/>
    </location>
</feature>
<feature type="repeat" description="ANK" evidence="3">
    <location>
        <begin position="486"/>
        <end position="518"/>
    </location>
</feature>
<feature type="repeat" description="ANK" evidence="3">
    <location>
        <begin position="297"/>
        <end position="329"/>
    </location>
</feature>
<organism evidence="5 6">
    <name type="scientific">Danionella cerebrum</name>
    <dbReference type="NCBI Taxonomy" id="2873325"/>
    <lineage>
        <taxon>Eukaryota</taxon>
        <taxon>Metazoa</taxon>
        <taxon>Chordata</taxon>
        <taxon>Craniata</taxon>
        <taxon>Vertebrata</taxon>
        <taxon>Euteleostomi</taxon>
        <taxon>Actinopterygii</taxon>
        <taxon>Neopterygii</taxon>
        <taxon>Teleostei</taxon>
        <taxon>Ostariophysi</taxon>
        <taxon>Cypriniformes</taxon>
        <taxon>Danionidae</taxon>
        <taxon>Danioninae</taxon>
        <taxon>Danionella</taxon>
    </lineage>
</organism>
<dbReference type="PROSITE" id="PS50297">
    <property type="entry name" value="ANK_REP_REGION"/>
    <property type="match status" value="10"/>
</dbReference>
<evidence type="ECO:0000259" key="4">
    <source>
        <dbReference type="PROSITE" id="PS50209"/>
    </source>
</evidence>
<dbReference type="InterPro" id="IPR036770">
    <property type="entry name" value="Ankyrin_rpt-contain_sf"/>
</dbReference>
<dbReference type="SUPFAM" id="SSF47986">
    <property type="entry name" value="DEATH domain"/>
    <property type="match status" value="1"/>
</dbReference>
<dbReference type="GO" id="GO:0000976">
    <property type="term" value="F:transcription cis-regulatory region binding"/>
    <property type="evidence" value="ECO:0007669"/>
    <property type="project" value="TreeGrafter"/>
</dbReference>
<sequence>MKILLNRCPNLAMEDEIMPETWHLTSHIWQTRGRKLMSSELVGRHFVYSDKDMEIEVVAASNSPTGNKLQAIPLESHLLLITSMGSTNFTNPYAIEVIRAKQKELVRGIMNTEDLVDLLIANGVLQAGSQTLISSIPEREEKNLKMLKILISRGERACRIFFYPCLKQVEPEIYQHVRAYVGGVNNGMRDARRQLIGYLLQKDKQGPKSIKELNPCVLEKSTPSKQMPKSEGDPDPFRKAISSGDIHLLQELIKDLDVNSVRSSNDPLLHLAAEHGKEAILFFLLREGAQLDLKDGEGRTALHRASESGHTAVVQALLKAGADLHAADQRPKPSLHLAAELGHENTVNALVLEERRSLTNQTTTPLYHAIHHRNEKTAAVLLKAGAHVDSTITDAAFKLNQKTFLSLFLPHVHNSMSQNEINAALFKAVQRNLDEVAASLIDHGAEVNDSNELGYTPMLLAAELGNTETFKVLLSKKARLDVRLPNQISSLHLAVRSGSLQIAQILLNNGIDPDISGCNDQTPLHLCAKHNQLALMALLLRHGAQINCTTREGFTPLHLATQSGHIEAVTKLLEGNADMHLKDKQGRAALHWAAAQGEVPIIEALLDAGADANTTDKERKSPLHLAAIEGHAKAISALLDGEAKVGAKEMDGCSALHYAAQNGKRGAAAVLLASNKSKNVDERNVWRRTPLHLAAEHGHEMLVSLLLENGARINAMDNNKDTPLHCACRNGHLETVKVLINWTNGEQAKIHVFNNVKKTALQVAEAEDTETHQNICMLLKRKLFLVK</sequence>
<dbReference type="STRING" id="623744.A0A553RQ53"/>
<feature type="repeat" description="ANK" evidence="3">
    <location>
        <begin position="651"/>
        <end position="683"/>
    </location>
</feature>
<evidence type="ECO:0000256" key="3">
    <source>
        <dbReference type="PROSITE-ProRule" id="PRU00023"/>
    </source>
</evidence>
<feature type="repeat" description="ANK" evidence="3">
    <location>
        <begin position="453"/>
        <end position="485"/>
    </location>
</feature>
<feature type="domain" description="CARD" evidence="4">
    <location>
        <begin position="90"/>
        <end position="162"/>
    </location>
</feature>
<dbReference type="GO" id="GO:0005634">
    <property type="term" value="C:nucleus"/>
    <property type="evidence" value="ECO:0007669"/>
    <property type="project" value="TreeGrafter"/>
</dbReference>
<evidence type="ECO:0000256" key="2">
    <source>
        <dbReference type="ARBA" id="ARBA00023043"/>
    </source>
</evidence>
<dbReference type="InterPro" id="IPR002110">
    <property type="entry name" value="Ankyrin_rpt"/>
</dbReference>
<feature type="repeat" description="ANK" evidence="3">
    <location>
        <begin position="618"/>
        <end position="650"/>
    </location>
</feature>
<dbReference type="PANTHER" id="PTHR24193">
    <property type="entry name" value="ANKYRIN REPEAT PROTEIN"/>
    <property type="match status" value="1"/>
</dbReference>
<dbReference type="InterPro" id="IPR001315">
    <property type="entry name" value="CARD"/>
</dbReference>
<proteinExistence type="predicted"/>
<dbReference type="PANTHER" id="PTHR24193:SF125">
    <property type="entry name" value="PROTEIN FEM-1 HOMOLOG CG6966-LIKE PROTEIN"/>
    <property type="match status" value="1"/>
</dbReference>
<keyword evidence="2 3" id="KW-0040">ANK repeat</keyword>
<feature type="repeat" description="ANK" evidence="3">
    <location>
        <begin position="552"/>
        <end position="584"/>
    </location>
</feature>
<feature type="repeat" description="ANK" evidence="3">
    <location>
        <begin position="519"/>
        <end position="551"/>
    </location>
</feature>
<dbReference type="Pfam" id="PF12796">
    <property type="entry name" value="Ank_2"/>
    <property type="match status" value="5"/>
</dbReference>
<name>A0A553RQ53_9TELE</name>
<dbReference type="Pfam" id="PF13637">
    <property type="entry name" value="Ank_4"/>
    <property type="match status" value="1"/>
</dbReference>
<feature type="repeat" description="ANK" evidence="3">
    <location>
        <begin position="585"/>
        <end position="617"/>
    </location>
</feature>
<evidence type="ECO:0000256" key="1">
    <source>
        <dbReference type="ARBA" id="ARBA00022737"/>
    </source>
</evidence>
<dbReference type="GO" id="GO:0042981">
    <property type="term" value="P:regulation of apoptotic process"/>
    <property type="evidence" value="ECO:0007669"/>
    <property type="project" value="InterPro"/>
</dbReference>
<dbReference type="OrthoDB" id="20872at2759"/>
<accession>A0A553RQ53</accession>
<dbReference type="Gene3D" id="1.25.40.20">
    <property type="entry name" value="Ankyrin repeat-containing domain"/>
    <property type="match status" value="5"/>
</dbReference>
<dbReference type="CDD" id="cd01671">
    <property type="entry name" value="CARD"/>
    <property type="match status" value="1"/>
</dbReference>
<dbReference type="GO" id="GO:0045944">
    <property type="term" value="P:positive regulation of transcription by RNA polymerase II"/>
    <property type="evidence" value="ECO:0007669"/>
    <property type="project" value="TreeGrafter"/>
</dbReference>
<feature type="repeat" description="ANK" evidence="3">
    <location>
        <begin position="686"/>
        <end position="718"/>
    </location>
</feature>
<dbReference type="Pfam" id="PF00619">
    <property type="entry name" value="CARD"/>
    <property type="match status" value="1"/>
</dbReference>
<dbReference type="AlphaFoldDB" id="A0A553RQ53"/>
<dbReference type="SMART" id="SM00248">
    <property type="entry name" value="ANK"/>
    <property type="match status" value="15"/>
</dbReference>
<dbReference type="EMBL" id="SRMA01000772">
    <property type="protein sequence ID" value="TRZ04312.1"/>
    <property type="molecule type" value="Genomic_DNA"/>
</dbReference>
<dbReference type="SUPFAM" id="SSF48403">
    <property type="entry name" value="Ankyrin repeat"/>
    <property type="match status" value="2"/>
</dbReference>
<evidence type="ECO:0000313" key="5">
    <source>
        <dbReference type="EMBL" id="TRZ04312.1"/>
    </source>
</evidence>
<reference evidence="5 6" key="1">
    <citation type="journal article" date="2019" name="Sci. Data">
        <title>Hybrid genome assembly and annotation of Danionella translucida.</title>
        <authorList>
            <person name="Kadobianskyi M."/>
            <person name="Schulze L."/>
            <person name="Schuelke M."/>
            <person name="Judkewitz B."/>
        </authorList>
    </citation>
    <scope>NUCLEOTIDE SEQUENCE [LARGE SCALE GENOMIC DNA]</scope>
    <source>
        <strain evidence="5 6">Bolton</strain>
    </source>
</reference>